<dbReference type="Gene3D" id="3.20.20.70">
    <property type="entry name" value="Aldolase class I"/>
    <property type="match status" value="1"/>
</dbReference>
<keyword evidence="2 3" id="KW-0456">Lyase</keyword>
<dbReference type="RefSeq" id="WP_192749356.1">
    <property type="nucleotide sequence ID" value="NZ_BAABJL010000002.1"/>
</dbReference>
<organism evidence="3 4">
    <name type="scientific">Actinopolymorpha pittospori</name>
    <dbReference type="NCBI Taxonomy" id="648752"/>
    <lineage>
        <taxon>Bacteria</taxon>
        <taxon>Bacillati</taxon>
        <taxon>Actinomycetota</taxon>
        <taxon>Actinomycetes</taxon>
        <taxon>Propionibacteriales</taxon>
        <taxon>Actinopolymorphaceae</taxon>
        <taxon>Actinopolymorpha</taxon>
    </lineage>
</organism>
<comment type="similarity">
    <text evidence="1">Belongs to the aldolase LacD family.</text>
</comment>
<dbReference type="InterPro" id="IPR013785">
    <property type="entry name" value="Aldolase_TIM"/>
</dbReference>
<protein>
    <submittedName>
        <fullName evidence="3">Sulfofructosephosphate aldolase</fullName>
        <ecNumber evidence="3">4.1.2.57</ecNumber>
    </submittedName>
</protein>
<name>A0A927MQA7_9ACTN</name>
<evidence type="ECO:0000313" key="3">
    <source>
        <dbReference type="EMBL" id="MBE1604925.1"/>
    </source>
</evidence>
<proteinExistence type="inferred from homology"/>
<reference evidence="3" key="1">
    <citation type="submission" date="2020-10" db="EMBL/GenBank/DDBJ databases">
        <title>Sequencing the genomes of 1000 actinobacteria strains.</title>
        <authorList>
            <person name="Klenk H.-P."/>
        </authorList>
    </citation>
    <scope>NUCLEOTIDE SEQUENCE</scope>
    <source>
        <strain evidence="3">DSM 45354</strain>
    </source>
</reference>
<dbReference type="SMART" id="SM01133">
    <property type="entry name" value="DeoC"/>
    <property type="match status" value="1"/>
</dbReference>
<dbReference type="GO" id="GO:1902777">
    <property type="term" value="P:6-sulfoquinovose(1-) catabolic process"/>
    <property type="evidence" value="ECO:0007669"/>
    <property type="project" value="TreeGrafter"/>
</dbReference>
<dbReference type="EC" id="4.1.2.57" evidence="3"/>
<gene>
    <name evidence="3" type="ORF">HEB94_001773</name>
</gene>
<dbReference type="InterPro" id="IPR002915">
    <property type="entry name" value="DeoC/FbaB/LacD_aldolase"/>
</dbReference>
<dbReference type="Proteomes" id="UP000638648">
    <property type="component" value="Unassembled WGS sequence"/>
</dbReference>
<dbReference type="PANTHER" id="PTHR39340:SF1">
    <property type="entry name" value="SULFOFRUCTOSEPHOSPHATE ALDOLASE"/>
    <property type="match status" value="1"/>
</dbReference>
<dbReference type="AlphaFoldDB" id="A0A927MQA7"/>
<dbReference type="EMBL" id="JADBEM010000001">
    <property type="protein sequence ID" value="MBE1604925.1"/>
    <property type="molecule type" value="Genomic_DNA"/>
</dbReference>
<dbReference type="InterPro" id="IPR050552">
    <property type="entry name" value="LacD_aldolase"/>
</dbReference>
<sequence>MPDPGLRRLARDDGTFVMVAMDQRESLRAMLAQTSERRPDDVADEELSSFKQEVAAALGPHGSGFLLDPALGGSILAAEGGGSAVPGERSGLIVAVDLLTARPGEVVGEARFDETLDLPGYAARGVAAAKLLVVWREDDQADERLADAERFVAACRAAGLPSIVEGVVRPTGRQREEDTFDREATLLRCARALGGLGPSLYKAEVPYFGRDDAGRITKAAREVTDAVPCPWVVLSSNVTRADFPAAVAACCRGGASGLLAGRALWTNALPAADRTRALREESVPYLRELAAIVSANARPFQAVGA</sequence>
<accession>A0A927MQA7</accession>
<comment type="caution">
    <text evidence="3">The sequence shown here is derived from an EMBL/GenBank/DDBJ whole genome shotgun (WGS) entry which is preliminary data.</text>
</comment>
<dbReference type="GO" id="GO:0061595">
    <property type="term" value="F:6-deoxy-6-sulfofructose-1-phosphate aldolase activity"/>
    <property type="evidence" value="ECO:0007669"/>
    <property type="project" value="TreeGrafter"/>
</dbReference>
<evidence type="ECO:0000313" key="4">
    <source>
        <dbReference type="Proteomes" id="UP000638648"/>
    </source>
</evidence>
<dbReference type="Pfam" id="PF01791">
    <property type="entry name" value="DeoC"/>
    <property type="match status" value="1"/>
</dbReference>
<evidence type="ECO:0000256" key="2">
    <source>
        <dbReference type="ARBA" id="ARBA00023239"/>
    </source>
</evidence>
<evidence type="ECO:0000256" key="1">
    <source>
        <dbReference type="ARBA" id="ARBA00008679"/>
    </source>
</evidence>
<keyword evidence="4" id="KW-1185">Reference proteome</keyword>
<dbReference type="PANTHER" id="PTHR39340">
    <property type="entry name" value="SULFOFRUCTOSEPHOSPHATE ALDOLASE"/>
    <property type="match status" value="1"/>
</dbReference>
<dbReference type="SUPFAM" id="SSF51569">
    <property type="entry name" value="Aldolase"/>
    <property type="match status" value="1"/>
</dbReference>